<organism evidence="1 2">
    <name type="scientific">Mortierella polycephala</name>
    <dbReference type="NCBI Taxonomy" id="41804"/>
    <lineage>
        <taxon>Eukaryota</taxon>
        <taxon>Fungi</taxon>
        <taxon>Fungi incertae sedis</taxon>
        <taxon>Mucoromycota</taxon>
        <taxon>Mortierellomycotina</taxon>
        <taxon>Mortierellomycetes</taxon>
        <taxon>Mortierellales</taxon>
        <taxon>Mortierellaceae</taxon>
        <taxon>Mortierella</taxon>
    </lineage>
</organism>
<dbReference type="EMBL" id="JAAAJA010000238">
    <property type="protein sequence ID" value="KAG0257989.1"/>
    <property type="molecule type" value="Genomic_DNA"/>
</dbReference>
<keyword evidence="2" id="KW-1185">Reference proteome</keyword>
<evidence type="ECO:0000313" key="1">
    <source>
        <dbReference type="EMBL" id="KAG0257989.1"/>
    </source>
</evidence>
<sequence>MRLLPRMPKKWRQADDKSTLDSIPTHFIRLLQIKGSEEAAATLLQCVYGQSADESKSEASQ</sequence>
<evidence type="ECO:0000313" key="2">
    <source>
        <dbReference type="Proteomes" id="UP000726737"/>
    </source>
</evidence>
<name>A0A9P6U3T2_9FUNG</name>
<protein>
    <submittedName>
        <fullName evidence="1">Uncharacterized protein</fullName>
    </submittedName>
</protein>
<gene>
    <name evidence="1" type="ORF">BG011_003606</name>
</gene>
<accession>A0A9P6U3T2</accession>
<comment type="caution">
    <text evidence="1">The sequence shown here is derived from an EMBL/GenBank/DDBJ whole genome shotgun (WGS) entry which is preliminary data.</text>
</comment>
<dbReference type="AlphaFoldDB" id="A0A9P6U3T2"/>
<dbReference type="Proteomes" id="UP000726737">
    <property type="component" value="Unassembled WGS sequence"/>
</dbReference>
<reference evidence="1" key="1">
    <citation type="journal article" date="2020" name="Fungal Divers.">
        <title>Resolving the Mortierellaceae phylogeny through synthesis of multi-gene phylogenetics and phylogenomics.</title>
        <authorList>
            <person name="Vandepol N."/>
            <person name="Liber J."/>
            <person name="Desiro A."/>
            <person name="Na H."/>
            <person name="Kennedy M."/>
            <person name="Barry K."/>
            <person name="Grigoriev I.V."/>
            <person name="Miller A.N."/>
            <person name="O'Donnell K."/>
            <person name="Stajich J.E."/>
            <person name="Bonito G."/>
        </authorList>
    </citation>
    <scope>NUCLEOTIDE SEQUENCE</scope>
    <source>
        <strain evidence="1">KOD948</strain>
    </source>
</reference>
<proteinExistence type="predicted"/>
<dbReference type="OrthoDB" id="5976950at2759"/>